<evidence type="ECO:0000256" key="4">
    <source>
        <dbReference type="ARBA" id="ARBA00048364"/>
    </source>
</evidence>
<feature type="region of interest" description="Disordered" evidence="6">
    <location>
        <begin position="1"/>
        <end position="28"/>
    </location>
</feature>
<protein>
    <submittedName>
        <fullName evidence="7">Effector protein YopJ</fullName>
    </submittedName>
</protein>
<evidence type="ECO:0000256" key="2">
    <source>
        <dbReference type="ARBA" id="ARBA00023315"/>
    </source>
</evidence>
<accession>A0A5E5NYX8</accession>
<comment type="catalytic activity">
    <reaction evidence="4">
        <text>L-threonyl-[protein] + acetyl-CoA = O-acetyl-L-threonyl-[protein] + CoA</text>
        <dbReference type="Rhea" id="RHEA:65340"/>
        <dbReference type="Rhea" id="RHEA-COMP:11060"/>
        <dbReference type="Rhea" id="RHEA-COMP:16780"/>
        <dbReference type="ChEBI" id="CHEBI:30013"/>
        <dbReference type="ChEBI" id="CHEBI:57287"/>
        <dbReference type="ChEBI" id="CHEBI:57288"/>
        <dbReference type="ChEBI" id="CHEBI:141025"/>
    </reaction>
    <physiologicalReaction direction="left-to-right" evidence="4">
        <dbReference type="Rhea" id="RHEA:65341"/>
    </physiologicalReaction>
</comment>
<dbReference type="Proteomes" id="UP000364291">
    <property type="component" value="Unassembled WGS sequence"/>
</dbReference>
<evidence type="ECO:0000313" key="8">
    <source>
        <dbReference type="Proteomes" id="UP000364291"/>
    </source>
</evidence>
<keyword evidence="2" id="KW-0012">Acyltransferase</keyword>
<evidence type="ECO:0000256" key="3">
    <source>
        <dbReference type="ARBA" id="ARBA00023785"/>
    </source>
</evidence>
<reference evidence="7 8" key="1">
    <citation type="submission" date="2019-08" db="EMBL/GenBank/DDBJ databases">
        <authorList>
            <person name="Peeters C."/>
        </authorList>
    </citation>
    <scope>NUCLEOTIDE SEQUENCE [LARGE SCALE GENOMIC DNA]</scope>
    <source>
        <strain evidence="7 8">LMG 18089</strain>
    </source>
</reference>
<dbReference type="GO" id="GO:0016746">
    <property type="term" value="F:acyltransferase activity"/>
    <property type="evidence" value="ECO:0007669"/>
    <property type="project" value="UniProtKB-KW"/>
</dbReference>
<feature type="region of interest" description="Disordered" evidence="6">
    <location>
        <begin position="324"/>
        <end position="352"/>
    </location>
</feature>
<dbReference type="OrthoDB" id="8945160at2"/>
<dbReference type="EMBL" id="CABPSX010000001">
    <property type="protein sequence ID" value="VVG69606.1"/>
    <property type="molecule type" value="Genomic_DNA"/>
</dbReference>
<name>A0A5E5NYX8_9BURK</name>
<organism evidence="7 8">
    <name type="scientific">Pandoraea apista</name>
    <dbReference type="NCBI Taxonomy" id="93218"/>
    <lineage>
        <taxon>Bacteria</taxon>
        <taxon>Pseudomonadati</taxon>
        <taxon>Pseudomonadota</taxon>
        <taxon>Betaproteobacteria</taxon>
        <taxon>Burkholderiales</taxon>
        <taxon>Burkholderiaceae</taxon>
        <taxon>Pandoraea</taxon>
    </lineage>
</organism>
<proteinExistence type="inferred from homology"/>
<comment type="similarity">
    <text evidence="3">Belongs to the acetyltransferase YopJ family.</text>
</comment>
<comment type="catalytic activity">
    <reaction evidence="5">
        <text>L-seryl-[protein] + acetyl-CoA = O-acetyl-L-seryl-[protein] + CoA</text>
        <dbReference type="Rhea" id="RHEA:59392"/>
        <dbReference type="Rhea" id="RHEA-COMP:9863"/>
        <dbReference type="Rhea" id="RHEA-COMP:15352"/>
        <dbReference type="ChEBI" id="CHEBI:29999"/>
        <dbReference type="ChEBI" id="CHEBI:57287"/>
        <dbReference type="ChEBI" id="CHEBI:57288"/>
        <dbReference type="ChEBI" id="CHEBI:141128"/>
    </reaction>
    <physiologicalReaction direction="left-to-right" evidence="5">
        <dbReference type="Rhea" id="RHEA:59393"/>
    </physiologicalReaction>
</comment>
<gene>
    <name evidence="7" type="ORF">PAP18089_00562</name>
</gene>
<dbReference type="InterPro" id="IPR005083">
    <property type="entry name" value="YopJ-like"/>
</dbReference>
<evidence type="ECO:0000256" key="6">
    <source>
        <dbReference type="SAM" id="MobiDB-lite"/>
    </source>
</evidence>
<dbReference type="AlphaFoldDB" id="A0A5E5NYX8"/>
<keyword evidence="1" id="KW-0808">Transferase</keyword>
<feature type="compositionally biased region" description="Polar residues" evidence="6">
    <location>
        <begin position="14"/>
        <end position="23"/>
    </location>
</feature>
<dbReference type="RefSeq" id="WP_094067823.1">
    <property type="nucleotide sequence ID" value="NZ_CABPSX010000001.1"/>
</dbReference>
<evidence type="ECO:0000256" key="1">
    <source>
        <dbReference type="ARBA" id="ARBA00022679"/>
    </source>
</evidence>
<sequence length="352" mass="38452">MMSSPGGHSPRASAVTSTTSWPVTLSHPEGYPRPGGQFSVALQFAGNIPPAAPDTLTLPDTPTQYYNFAVAFLKANRQSMQMYWADRDAMPALVRSEMSRYPGLRITHHETPAAFAKYIGEQCRAGAPHREQCLVELSPMEGHCVGVDLRIDAGEPTIIVIESGTLNATGAGMLLLRLAMALKHTVRCIARNGLDKHLMFFETAAQQSPNDCAMFSLCACKTMFRNADVFTSLHQRLRAGEFSDMLAKGYVASAEADLMLPSALMQHTQSSARLAQYAQRRIPDDPAQAPTVGKLIRRQKGLVFARGDRTYSVSIETARIKMAGRALPPPAEDPTLLAPPRRDDFMSSTESQ</sequence>
<evidence type="ECO:0000313" key="7">
    <source>
        <dbReference type="EMBL" id="VVG69606.1"/>
    </source>
</evidence>
<dbReference type="Pfam" id="PF03421">
    <property type="entry name" value="Acetyltransf_14"/>
    <property type="match status" value="1"/>
</dbReference>
<evidence type="ECO:0000256" key="5">
    <source>
        <dbReference type="ARBA" id="ARBA00048662"/>
    </source>
</evidence>